<evidence type="ECO:0000256" key="1">
    <source>
        <dbReference type="SAM" id="MobiDB-lite"/>
    </source>
</evidence>
<name>A0A699X0F6_TANCI</name>
<feature type="compositionally biased region" description="Low complexity" evidence="1">
    <location>
        <begin position="1"/>
        <end position="15"/>
    </location>
</feature>
<accession>A0A699X0F6</accession>
<dbReference type="EMBL" id="BKCJ011753506">
    <property type="protein sequence ID" value="GFD50164.1"/>
    <property type="molecule type" value="Genomic_DNA"/>
</dbReference>
<gene>
    <name evidence="2" type="ORF">Tci_922133</name>
</gene>
<proteinExistence type="predicted"/>
<feature type="non-terminal residue" evidence="2">
    <location>
        <position position="120"/>
    </location>
</feature>
<protein>
    <submittedName>
        <fullName evidence="2">Uncharacterized protein</fullName>
    </submittedName>
</protein>
<sequence>SDHSSLDLSSTSAGLSHKRRRSPMTPVPALSPVSKTLSPVRADLIPSPKRVRDSGYLADVKVDPRETSLRDDVMVGGSDEPHLEHHIDPKIQAEIDECISYADALRDTGIDARVVVEAVD</sequence>
<evidence type="ECO:0000313" key="2">
    <source>
        <dbReference type="EMBL" id="GFD50164.1"/>
    </source>
</evidence>
<organism evidence="2">
    <name type="scientific">Tanacetum cinerariifolium</name>
    <name type="common">Dalmatian daisy</name>
    <name type="synonym">Chrysanthemum cinerariifolium</name>
    <dbReference type="NCBI Taxonomy" id="118510"/>
    <lineage>
        <taxon>Eukaryota</taxon>
        <taxon>Viridiplantae</taxon>
        <taxon>Streptophyta</taxon>
        <taxon>Embryophyta</taxon>
        <taxon>Tracheophyta</taxon>
        <taxon>Spermatophyta</taxon>
        <taxon>Magnoliopsida</taxon>
        <taxon>eudicotyledons</taxon>
        <taxon>Gunneridae</taxon>
        <taxon>Pentapetalae</taxon>
        <taxon>asterids</taxon>
        <taxon>campanulids</taxon>
        <taxon>Asterales</taxon>
        <taxon>Asteraceae</taxon>
        <taxon>Asteroideae</taxon>
        <taxon>Anthemideae</taxon>
        <taxon>Anthemidinae</taxon>
        <taxon>Tanacetum</taxon>
    </lineage>
</organism>
<feature type="region of interest" description="Disordered" evidence="1">
    <location>
        <begin position="1"/>
        <end position="33"/>
    </location>
</feature>
<dbReference type="AlphaFoldDB" id="A0A699X0F6"/>
<feature type="non-terminal residue" evidence="2">
    <location>
        <position position="1"/>
    </location>
</feature>
<comment type="caution">
    <text evidence="2">The sequence shown here is derived from an EMBL/GenBank/DDBJ whole genome shotgun (WGS) entry which is preliminary data.</text>
</comment>
<reference evidence="2" key="1">
    <citation type="journal article" date="2019" name="Sci. Rep.">
        <title>Draft genome of Tanacetum cinerariifolium, the natural source of mosquito coil.</title>
        <authorList>
            <person name="Yamashiro T."/>
            <person name="Shiraishi A."/>
            <person name="Satake H."/>
            <person name="Nakayama K."/>
        </authorList>
    </citation>
    <scope>NUCLEOTIDE SEQUENCE</scope>
</reference>